<gene>
    <name evidence="2" type="ORF">UFOPK3495_01560</name>
    <name evidence="3" type="ORF">UFOPK4237_01382</name>
</gene>
<dbReference type="EMBL" id="CAFBMC010000119">
    <property type="protein sequence ID" value="CAB4910566.1"/>
    <property type="molecule type" value="Genomic_DNA"/>
</dbReference>
<keyword evidence="1" id="KW-1133">Transmembrane helix</keyword>
<evidence type="ECO:0000313" key="2">
    <source>
        <dbReference type="EMBL" id="CAB4910566.1"/>
    </source>
</evidence>
<accession>A0A6J7GUK4</accession>
<feature type="transmembrane region" description="Helical" evidence="1">
    <location>
        <begin position="21"/>
        <end position="43"/>
    </location>
</feature>
<dbReference type="EMBL" id="CAFBPZ010000114">
    <property type="protein sequence ID" value="CAB5041755.1"/>
    <property type="molecule type" value="Genomic_DNA"/>
</dbReference>
<evidence type="ECO:0000313" key="3">
    <source>
        <dbReference type="EMBL" id="CAB5041755.1"/>
    </source>
</evidence>
<organism evidence="2">
    <name type="scientific">freshwater metagenome</name>
    <dbReference type="NCBI Taxonomy" id="449393"/>
    <lineage>
        <taxon>unclassified sequences</taxon>
        <taxon>metagenomes</taxon>
        <taxon>ecological metagenomes</taxon>
    </lineage>
</organism>
<keyword evidence="1" id="KW-0472">Membrane</keyword>
<protein>
    <submittedName>
        <fullName evidence="2">Unannotated protein</fullName>
    </submittedName>
</protein>
<dbReference type="AlphaFoldDB" id="A0A6J7GUK4"/>
<evidence type="ECO:0000256" key="1">
    <source>
        <dbReference type="SAM" id="Phobius"/>
    </source>
</evidence>
<name>A0A6J7GUK4_9ZZZZ</name>
<proteinExistence type="predicted"/>
<sequence>MSDGGRPTDGHVSLGVFVRRFALASIVAIGGLTLSTTGVWTSLQATSDNSGNPLSSQSGILALVLSPNPETTATSQGLGLATVTSPSIPTQTGATGWKLGNTDGVTNKTIKPGDTVYRFINLYLSGAVNGTGLTMQAADLANSGAGSALSQCNSTTINGSICGAAGAVPGLQIAVDQCSVATGWTAVTTAPGTCGNNTTDIKSVVSTTYLKALIATTTDLNSVTPGTFATLTSNSSTADNSTAVARLRFKFTLPAAPAESVVNANTPTTNTIQNQTSALKFTFTTTQRSAISVAS</sequence>
<keyword evidence="1" id="KW-0812">Transmembrane</keyword>
<reference evidence="2" key="1">
    <citation type="submission" date="2020-05" db="EMBL/GenBank/DDBJ databases">
        <authorList>
            <person name="Chiriac C."/>
            <person name="Salcher M."/>
            <person name="Ghai R."/>
            <person name="Kavagutti S V."/>
        </authorList>
    </citation>
    <scope>NUCLEOTIDE SEQUENCE</scope>
</reference>